<feature type="signal peptide" evidence="1">
    <location>
        <begin position="1"/>
        <end position="24"/>
    </location>
</feature>
<dbReference type="EMBL" id="KT247337">
    <property type="protein sequence ID" value="ALL41426.1"/>
    <property type="molecule type" value="mRNA"/>
</dbReference>
<feature type="chain" id="PRO_5006589195" evidence="1">
    <location>
        <begin position="25"/>
        <end position="43"/>
    </location>
</feature>
<dbReference type="AlphaFoldDB" id="A0A0S1MKP8"/>
<evidence type="ECO:0000256" key="1">
    <source>
        <dbReference type="SAM" id="SignalP"/>
    </source>
</evidence>
<reference evidence="2" key="1">
    <citation type="submission" date="2015-07" db="EMBL/GenBank/DDBJ databases">
        <title>Elucidating the P. pachyrhizi secretome and potential effectors.</title>
        <authorList>
            <person name="de Carvalho M.C.C.G."/>
            <person name="Nascimento L.C."/>
            <person name="Darben L.M."/>
            <person name="Polizel-Podanosqui A.M."/>
            <person name="Lopes-Caitar V.S."/>
            <person name="Rocha C.S."/>
            <person name="Qi M."/>
            <person name="Carazolle M."/>
            <person name="Kuwahara M.K."/>
            <person name="Pereira G.A.G."/>
            <person name="Abdelnoor R.V."/>
            <person name="Whitham S.A."/>
            <person name="Marcelino-Guimaraes F.C."/>
        </authorList>
    </citation>
    <scope>NUCLEOTIDE SEQUENCE</scope>
</reference>
<protein>
    <submittedName>
        <fullName evidence="2">Uncharacterized protein</fullName>
    </submittedName>
</protein>
<keyword evidence="1" id="KW-0732">Signal</keyword>
<organism evidence="2">
    <name type="scientific">Phakopsora pachyrhizi</name>
    <name type="common">Asian soybean rust disease fungus</name>
    <dbReference type="NCBI Taxonomy" id="170000"/>
    <lineage>
        <taxon>Eukaryota</taxon>
        <taxon>Fungi</taxon>
        <taxon>Dikarya</taxon>
        <taxon>Basidiomycota</taxon>
        <taxon>Pucciniomycotina</taxon>
        <taxon>Pucciniomycetes</taxon>
        <taxon>Pucciniales</taxon>
        <taxon>Phakopsoraceae</taxon>
        <taxon>Phakopsora</taxon>
    </lineage>
</organism>
<name>A0A0S1MKP8_PHAPC</name>
<evidence type="ECO:0000313" key="2">
    <source>
        <dbReference type="EMBL" id="ALL41426.1"/>
    </source>
</evidence>
<accession>A0A0S1MKP8</accession>
<sequence length="43" mass="4893">MGFVVPVIRITLLLPHSLVMQSQSQTCCLTQAPMHLPQKIRYL</sequence>
<proteinExistence type="evidence at transcript level"/>